<accession>A0ABU5IRW4</accession>
<name>A0ABU5IRW4_9BURK</name>
<feature type="domain" description="Cytochrome c" evidence="10">
    <location>
        <begin position="33"/>
        <end position="117"/>
    </location>
</feature>
<keyword evidence="9" id="KW-0732">Signal</keyword>
<sequence length="228" mass="23613">MTKTLALSLALAGMLLSTAQAQTAAAPTAPAAAPAPSGAGDSRVAMCIGCHSIPGYQASFPQVYKVPMISGQSQKYLEAALQAYKKGDRKHPTMHGVAASLGDQDITFVAAHYAQQTPAEAAPAPATPPAASTEVAALLTKGACASCHGANFSKPLDPSYPKLAGQHPDYLFAALKAYHTENNASVGRNNAIMGAQVKQFSNAELKAIANYIGSLPGELYTVPQSRFR</sequence>
<evidence type="ECO:0000313" key="12">
    <source>
        <dbReference type="Proteomes" id="UP001293718"/>
    </source>
</evidence>
<dbReference type="RefSeq" id="WP_322468733.1">
    <property type="nucleotide sequence ID" value="NZ_JAXOJX010000130.1"/>
</dbReference>
<organism evidence="11 12">
    <name type="scientific">Azohydromonas lata</name>
    <dbReference type="NCBI Taxonomy" id="45677"/>
    <lineage>
        <taxon>Bacteria</taxon>
        <taxon>Pseudomonadati</taxon>
        <taxon>Pseudomonadota</taxon>
        <taxon>Betaproteobacteria</taxon>
        <taxon>Burkholderiales</taxon>
        <taxon>Sphaerotilaceae</taxon>
        <taxon>Azohydromonas</taxon>
    </lineage>
</organism>
<comment type="caution">
    <text evidence="11">The sequence shown here is derived from an EMBL/GenBank/DDBJ whole genome shotgun (WGS) entry which is preliminary data.</text>
</comment>
<evidence type="ECO:0000256" key="9">
    <source>
        <dbReference type="SAM" id="SignalP"/>
    </source>
</evidence>
<proteinExistence type="predicted"/>
<dbReference type="PANTHER" id="PTHR33751">
    <property type="entry name" value="CBB3-TYPE CYTOCHROME C OXIDASE SUBUNIT FIXP"/>
    <property type="match status" value="1"/>
</dbReference>
<keyword evidence="7 8" id="KW-0408">Iron</keyword>
<dbReference type="Pfam" id="PF00034">
    <property type="entry name" value="Cytochrom_C"/>
    <property type="match status" value="1"/>
</dbReference>
<dbReference type="InterPro" id="IPR050597">
    <property type="entry name" value="Cytochrome_c_Oxidase_Subunit"/>
</dbReference>
<evidence type="ECO:0000256" key="3">
    <source>
        <dbReference type="ARBA" id="ARBA00022617"/>
    </source>
</evidence>
<evidence type="ECO:0000256" key="1">
    <source>
        <dbReference type="ARBA" id="ARBA00004418"/>
    </source>
</evidence>
<protein>
    <submittedName>
        <fullName evidence="11">C-type cytochrome</fullName>
    </submittedName>
</protein>
<keyword evidence="4 8" id="KW-0479">Metal-binding</keyword>
<gene>
    <name evidence="11" type="ORF">SM757_34070</name>
</gene>
<dbReference type="Gene3D" id="1.10.760.10">
    <property type="entry name" value="Cytochrome c-like domain"/>
    <property type="match status" value="2"/>
</dbReference>
<keyword evidence="6" id="KW-0249">Electron transport</keyword>
<evidence type="ECO:0000256" key="2">
    <source>
        <dbReference type="ARBA" id="ARBA00022448"/>
    </source>
</evidence>
<dbReference type="InterPro" id="IPR024167">
    <property type="entry name" value="Cytochrome_c4-like"/>
</dbReference>
<keyword evidence="3 8" id="KW-0349">Heme</keyword>
<dbReference type="InterPro" id="IPR036909">
    <property type="entry name" value="Cyt_c-like_dom_sf"/>
</dbReference>
<dbReference type="EMBL" id="JAXOJX010000130">
    <property type="protein sequence ID" value="MDZ5461613.1"/>
    <property type="molecule type" value="Genomic_DNA"/>
</dbReference>
<dbReference type="PROSITE" id="PS51007">
    <property type="entry name" value="CYTC"/>
    <property type="match status" value="2"/>
</dbReference>
<dbReference type="PIRSF" id="PIRSF000005">
    <property type="entry name" value="Cytochrome_c4"/>
    <property type="match status" value="1"/>
</dbReference>
<keyword evidence="12" id="KW-1185">Reference proteome</keyword>
<reference evidence="11 12" key="1">
    <citation type="submission" date="2023-11" db="EMBL/GenBank/DDBJ databases">
        <title>Draft genome of Azohydromonas lata strain H1 (DSM1123), a polyhydroxyalkanoate producer.</title>
        <authorList>
            <person name="Traversa D."/>
            <person name="D'Addabbo P."/>
            <person name="Pazzani C."/>
            <person name="Manzari C."/>
            <person name="Chiara M."/>
            <person name="Scrascia M."/>
        </authorList>
    </citation>
    <scope>NUCLEOTIDE SEQUENCE [LARGE SCALE GENOMIC DNA]</scope>
    <source>
        <strain evidence="11 12">H1</strain>
    </source>
</reference>
<feature type="chain" id="PRO_5046472588" evidence="9">
    <location>
        <begin position="22"/>
        <end position="228"/>
    </location>
</feature>
<keyword evidence="2" id="KW-0813">Transport</keyword>
<comment type="subcellular location">
    <subcellularLocation>
        <location evidence="1">Periplasm</location>
    </subcellularLocation>
</comment>
<evidence type="ECO:0000259" key="10">
    <source>
        <dbReference type="PROSITE" id="PS51007"/>
    </source>
</evidence>
<dbReference type="PANTHER" id="PTHR33751:SF9">
    <property type="entry name" value="CYTOCHROME C4"/>
    <property type="match status" value="1"/>
</dbReference>
<evidence type="ECO:0000256" key="4">
    <source>
        <dbReference type="ARBA" id="ARBA00022723"/>
    </source>
</evidence>
<evidence type="ECO:0000256" key="7">
    <source>
        <dbReference type="ARBA" id="ARBA00023004"/>
    </source>
</evidence>
<evidence type="ECO:0000256" key="6">
    <source>
        <dbReference type="ARBA" id="ARBA00022982"/>
    </source>
</evidence>
<evidence type="ECO:0000256" key="8">
    <source>
        <dbReference type="PROSITE-ProRule" id="PRU00433"/>
    </source>
</evidence>
<dbReference type="Proteomes" id="UP001293718">
    <property type="component" value="Unassembled WGS sequence"/>
</dbReference>
<dbReference type="InterPro" id="IPR009056">
    <property type="entry name" value="Cyt_c-like_dom"/>
</dbReference>
<keyword evidence="5" id="KW-0574">Periplasm</keyword>
<feature type="domain" description="Cytochrome c" evidence="10">
    <location>
        <begin position="130"/>
        <end position="216"/>
    </location>
</feature>
<dbReference type="SUPFAM" id="SSF46626">
    <property type="entry name" value="Cytochrome c"/>
    <property type="match status" value="2"/>
</dbReference>
<evidence type="ECO:0000313" key="11">
    <source>
        <dbReference type="EMBL" id="MDZ5461613.1"/>
    </source>
</evidence>
<evidence type="ECO:0000256" key="5">
    <source>
        <dbReference type="ARBA" id="ARBA00022764"/>
    </source>
</evidence>
<feature type="signal peptide" evidence="9">
    <location>
        <begin position="1"/>
        <end position="21"/>
    </location>
</feature>